<sequence length="130" mass="15190">MGLKLAAITELNRRATDLELPPLRVGRQAKLATGRAWCAILNNLTRVEAPNDPLLDELDVEIQTRVNQKGDDYNEEEERQPHALGDYHNKMEETQHSNRITIIQITKEWTRFRDNLAEAMFLHYQNRLRL</sequence>
<evidence type="ECO:0000256" key="1">
    <source>
        <dbReference type="SAM" id="MobiDB-lite"/>
    </source>
</evidence>
<proteinExistence type="predicted"/>
<evidence type="ECO:0000313" key="3">
    <source>
        <dbReference type="Proteomes" id="UP001567538"/>
    </source>
</evidence>
<reference evidence="2 3" key="1">
    <citation type="submission" date="2024-06" db="EMBL/GenBank/DDBJ databases">
        <title>A chromosome level genome sequence of Diviner's sage (Salvia divinorum).</title>
        <authorList>
            <person name="Ford S.A."/>
            <person name="Ro D.-K."/>
            <person name="Ness R.W."/>
            <person name="Phillips M.A."/>
        </authorList>
    </citation>
    <scope>NUCLEOTIDE SEQUENCE [LARGE SCALE GENOMIC DNA]</scope>
    <source>
        <strain evidence="2">SAF-2024a</strain>
        <tissue evidence="2">Leaf</tissue>
    </source>
</reference>
<feature type="compositionally biased region" description="Basic and acidic residues" evidence="1">
    <location>
        <begin position="79"/>
        <end position="92"/>
    </location>
</feature>
<accession>A0ABD1FXY5</accession>
<feature type="region of interest" description="Disordered" evidence="1">
    <location>
        <begin position="67"/>
        <end position="92"/>
    </location>
</feature>
<comment type="caution">
    <text evidence="2">The sequence shown here is derived from an EMBL/GenBank/DDBJ whole genome shotgun (WGS) entry which is preliminary data.</text>
</comment>
<dbReference type="EMBL" id="JBEAFC010000011">
    <property type="protein sequence ID" value="KAL1536701.1"/>
    <property type="molecule type" value="Genomic_DNA"/>
</dbReference>
<keyword evidence="3" id="KW-1185">Reference proteome</keyword>
<organism evidence="2 3">
    <name type="scientific">Salvia divinorum</name>
    <name type="common">Maria pastora</name>
    <name type="synonym">Diviner's sage</name>
    <dbReference type="NCBI Taxonomy" id="28513"/>
    <lineage>
        <taxon>Eukaryota</taxon>
        <taxon>Viridiplantae</taxon>
        <taxon>Streptophyta</taxon>
        <taxon>Embryophyta</taxon>
        <taxon>Tracheophyta</taxon>
        <taxon>Spermatophyta</taxon>
        <taxon>Magnoliopsida</taxon>
        <taxon>eudicotyledons</taxon>
        <taxon>Gunneridae</taxon>
        <taxon>Pentapetalae</taxon>
        <taxon>asterids</taxon>
        <taxon>lamiids</taxon>
        <taxon>Lamiales</taxon>
        <taxon>Lamiaceae</taxon>
        <taxon>Nepetoideae</taxon>
        <taxon>Mentheae</taxon>
        <taxon>Salviinae</taxon>
        <taxon>Salvia</taxon>
        <taxon>Salvia subgen. Calosphace</taxon>
    </lineage>
</organism>
<dbReference type="AlphaFoldDB" id="A0ABD1FXY5"/>
<evidence type="ECO:0000313" key="2">
    <source>
        <dbReference type="EMBL" id="KAL1536701.1"/>
    </source>
</evidence>
<name>A0ABD1FXY5_SALDI</name>
<dbReference type="Proteomes" id="UP001567538">
    <property type="component" value="Unassembled WGS sequence"/>
</dbReference>
<gene>
    <name evidence="2" type="ORF">AAHA92_29306</name>
</gene>
<protein>
    <submittedName>
        <fullName evidence="2">Uncharacterized protein</fullName>
    </submittedName>
</protein>